<evidence type="ECO:0000313" key="2">
    <source>
        <dbReference type="Proteomes" id="UP000026961"/>
    </source>
</evidence>
<reference evidence="1" key="2">
    <citation type="submission" date="2015-04" db="UniProtKB">
        <authorList>
            <consortium name="EnsemblPlants"/>
        </authorList>
    </citation>
    <scope>IDENTIFICATION</scope>
</reference>
<dbReference type="HOGENOM" id="CLU_2642087_0_0_1"/>
<reference evidence="1" key="1">
    <citation type="submission" date="2013-08" db="EMBL/GenBank/DDBJ databases">
        <title>Oryza genome evolution.</title>
        <authorList>
            <person name="Wing R.A."/>
            <person name="Panaud O."/>
            <person name="Oliveira A.C."/>
        </authorList>
    </citation>
    <scope>NUCLEOTIDE SEQUENCE</scope>
</reference>
<name>A0A0D9Y9S7_9ORYZ</name>
<dbReference type="EnsemblPlants" id="OGLUM01G21230.1">
    <property type="protein sequence ID" value="OGLUM01G21230.1"/>
    <property type="gene ID" value="OGLUM01G21230"/>
</dbReference>
<keyword evidence="2" id="KW-1185">Reference proteome</keyword>
<accession>A0A0D9Y9S7</accession>
<reference evidence="1" key="3">
    <citation type="submission" date="2018-05" db="EMBL/GenBank/DDBJ databases">
        <title>OgluRS3 (Oryza glumaepatula Reference Sequence Version 3).</title>
        <authorList>
            <person name="Zhang J."/>
            <person name="Kudrna D."/>
            <person name="Lee S."/>
            <person name="Talag J."/>
            <person name="Welchert J."/>
            <person name="Wing R.A."/>
        </authorList>
    </citation>
    <scope>NUCLEOTIDE SEQUENCE [LARGE SCALE GENOMIC DNA]</scope>
</reference>
<proteinExistence type="predicted"/>
<dbReference type="Proteomes" id="UP000026961">
    <property type="component" value="Chromosome 1"/>
</dbReference>
<dbReference type="AlphaFoldDB" id="A0A0D9Y9S7"/>
<sequence length="77" mass="8571">MVAMVEGDSEVKALLSFPVLAMATPSGVVHLLEAVATGALIHLHFKEIVWVQYVDVRVQYAILRFCCCFLFSVRSED</sequence>
<organism evidence="1">
    <name type="scientific">Oryza glumipatula</name>
    <dbReference type="NCBI Taxonomy" id="40148"/>
    <lineage>
        <taxon>Eukaryota</taxon>
        <taxon>Viridiplantae</taxon>
        <taxon>Streptophyta</taxon>
        <taxon>Embryophyta</taxon>
        <taxon>Tracheophyta</taxon>
        <taxon>Spermatophyta</taxon>
        <taxon>Magnoliopsida</taxon>
        <taxon>Liliopsida</taxon>
        <taxon>Poales</taxon>
        <taxon>Poaceae</taxon>
        <taxon>BOP clade</taxon>
        <taxon>Oryzoideae</taxon>
        <taxon>Oryzeae</taxon>
        <taxon>Oryzinae</taxon>
        <taxon>Oryza</taxon>
    </lineage>
</organism>
<evidence type="ECO:0000313" key="1">
    <source>
        <dbReference type="EnsemblPlants" id="OGLUM01G21230.1"/>
    </source>
</evidence>
<protein>
    <submittedName>
        <fullName evidence="1">Uncharacterized protein</fullName>
    </submittedName>
</protein>
<dbReference type="Gramene" id="OGLUM01G21230.1">
    <property type="protein sequence ID" value="OGLUM01G21230.1"/>
    <property type="gene ID" value="OGLUM01G21230"/>
</dbReference>